<keyword evidence="2" id="KW-1185">Reference proteome</keyword>
<sequence>MIKRKNRPSYGPGFETHIARRGNTWTDVKHFWDNGKFDRSSQS</sequence>
<comment type="caution">
    <text evidence="1">The sequence shown here is derived from an EMBL/GenBank/DDBJ whole genome shotgun (WGS) entry which is preliminary data.</text>
</comment>
<proteinExistence type="predicted"/>
<protein>
    <submittedName>
        <fullName evidence="1">Uncharacterized protein</fullName>
    </submittedName>
</protein>
<organism evidence="1 2">
    <name type="scientific">Silicimonas algicola</name>
    <dbReference type="NCBI Taxonomy" id="1826607"/>
    <lineage>
        <taxon>Bacteria</taxon>
        <taxon>Pseudomonadati</taxon>
        <taxon>Pseudomonadota</taxon>
        <taxon>Alphaproteobacteria</taxon>
        <taxon>Rhodobacterales</taxon>
        <taxon>Paracoccaceae</taxon>
    </lineage>
</organism>
<accession>A0A316FYQ3</accession>
<dbReference type="AlphaFoldDB" id="A0A316FYQ3"/>
<dbReference type="Proteomes" id="UP000245390">
    <property type="component" value="Unassembled WGS sequence"/>
</dbReference>
<dbReference type="EMBL" id="QGGV01000013">
    <property type="protein sequence ID" value="PWK53502.1"/>
    <property type="molecule type" value="Genomic_DNA"/>
</dbReference>
<reference evidence="1 2" key="1">
    <citation type="submission" date="2018-05" db="EMBL/GenBank/DDBJ databases">
        <title>Genomic Encyclopedia of Type Strains, Phase IV (KMG-IV): sequencing the most valuable type-strain genomes for metagenomic binning, comparative biology and taxonomic classification.</title>
        <authorList>
            <person name="Goeker M."/>
        </authorList>
    </citation>
    <scope>NUCLEOTIDE SEQUENCE [LARGE SCALE GENOMIC DNA]</scope>
    <source>
        <strain evidence="1 2">DSM 103371</strain>
    </source>
</reference>
<dbReference type="RefSeq" id="WP_277601023.1">
    <property type="nucleotide sequence ID" value="NZ_CP034588.1"/>
</dbReference>
<name>A0A316FYQ3_9RHOB</name>
<evidence type="ECO:0000313" key="2">
    <source>
        <dbReference type="Proteomes" id="UP000245390"/>
    </source>
</evidence>
<gene>
    <name evidence="1" type="ORF">C8D95_11327</name>
</gene>
<evidence type="ECO:0000313" key="1">
    <source>
        <dbReference type="EMBL" id="PWK53502.1"/>
    </source>
</evidence>